<evidence type="ECO:0000313" key="2">
    <source>
        <dbReference type="EMBL" id="EFG31470.1"/>
    </source>
</evidence>
<dbReference type="eggNOG" id="ENOG5033H0Q">
    <property type="taxonomic scope" value="Bacteria"/>
</dbReference>
<keyword evidence="1" id="KW-0812">Transmembrane</keyword>
<dbReference type="STRING" id="641147.HMPREF9021_00740"/>
<name>V9H690_9NEIS</name>
<accession>V9H690</accession>
<keyword evidence="1" id="KW-0472">Membrane</keyword>
<keyword evidence="1" id="KW-1133">Transmembrane helix</keyword>
<reference evidence="2 3" key="1">
    <citation type="submission" date="2010-03" db="EMBL/GenBank/DDBJ databases">
        <authorList>
            <consortium name="The Broad Institute Genome Sequencing Platform"/>
            <person name="Ward D."/>
            <person name="Earl A."/>
            <person name="Feldgarden M."/>
            <person name="Gevers D."/>
            <person name="Young S."/>
            <person name="Zeng Q."/>
            <person name="Koehrsen M."/>
            <person name="Alvarado L."/>
            <person name="Berlin A.M."/>
            <person name="Borenstein D."/>
            <person name="Chapman S.B."/>
            <person name="Chen Z."/>
            <person name="Engels R."/>
            <person name="Freedman E."/>
            <person name="Gellesch M."/>
            <person name="Goldberg J."/>
            <person name="Griggs A."/>
            <person name="Gujja S."/>
            <person name="Heilman E.R."/>
            <person name="Heiman D.I."/>
            <person name="Hepburn T.A."/>
            <person name="Howarth C."/>
            <person name="Jen D."/>
            <person name="Larson L."/>
            <person name="Mehta T."/>
            <person name="Park D."/>
            <person name="Pearson M."/>
            <person name="Richards J."/>
            <person name="Roberts A."/>
            <person name="Saif S."/>
            <person name="Shea T.D."/>
            <person name="Shenoy N."/>
            <person name="Sisk P."/>
            <person name="Stolte C."/>
            <person name="Sykes S.N."/>
            <person name="Walk T."/>
            <person name="White J."/>
            <person name="Yandava C."/>
            <person name="Izard J."/>
            <person name="Baranova O.V."/>
            <person name="Blanton J.M."/>
            <person name="Tanner A.C."/>
            <person name="Dewhirst F."/>
            <person name="Haas B."/>
            <person name="Nusbaum C."/>
            <person name="Birren B."/>
        </authorList>
    </citation>
    <scope>NUCLEOTIDE SEQUENCE [LARGE SCALE GENOMIC DNA]</scope>
    <source>
        <strain evidence="2 3">ATCC 29453</strain>
    </source>
</reference>
<gene>
    <name evidence="2" type="ORF">HMPREF9021_00740</name>
</gene>
<feature type="transmembrane region" description="Helical" evidence="1">
    <location>
        <begin position="36"/>
        <end position="53"/>
    </location>
</feature>
<dbReference type="RefSeq" id="WP_002641523.1">
    <property type="nucleotide sequence ID" value="NZ_CP019448.1"/>
</dbReference>
<dbReference type="Proteomes" id="UP000017813">
    <property type="component" value="Unassembled WGS sequence"/>
</dbReference>
<dbReference type="HOGENOM" id="CLU_2247137_0_0_4"/>
<protein>
    <submittedName>
        <fullName evidence="2">Uncharacterized protein</fullName>
    </submittedName>
</protein>
<dbReference type="KEGG" id="smur:BWP33_09575"/>
<organism evidence="2 3">
    <name type="scientific">Simonsiella muelleri ATCC 29453</name>
    <dbReference type="NCBI Taxonomy" id="641147"/>
    <lineage>
        <taxon>Bacteria</taxon>
        <taxon>Pseudomonadati</taxon>
        <taxon>Pseudomonadota</taxon>
        <taxon>Betaproteobacteria</taxon>
        <taxon>Neisseriales</taxon>
        <taxon>Neisseriaceae</taxon>
        <taxon>Simonsiella</taxon>
    </lineage>
</organism>
<dbReference type="OrthoDB" id="9993199at2"/>
<evidence type="ECO:0000313" key="3">
    <source>
        <dbReference type="Proteomes" id="UP000017813"/>
    </source>
</evidence>
<feature type="transmembrane region" description="Helical" evidence="1">
    <location>
        <begin position="59"/>
        <end position="78"/>
    </location>
</feature>
<dbReference type="AlphaFoldDB" id="V9H690"/>
<evidence type="ECO:0000256" key="1">
    <source>
        <dbReference type="SAM" id="Phobius"/>
    </source>
</evidence>
<proteinExistence type="predicted"/>
<dbReference type="EMBL" id="ADCY02000011">
    <property type="protein sequence ID" value="EFG31470.1"/>
    <property type="molecule type" value="Genomic_DNA"/>
</dbReference>
<sequence>MEWHVLFPAGIIFAMAGGVIGVLGATELGHSSIRRVVGEVLISAIFAAAVAEYRLPLEKVWLCGGAGVIVGLITGYALDAVKAIAPNLINTALSGGFIRKILLQMLDKK</sequence>
<keyword evidence="3" id="KW-1185">Reference proteome</keyword>
<comment type="caution">
    <text evidence="2">The sequence shown here is derived from an EMBL/GenBank/DDBJ whole genome shotgun (WGS) entry which is preliminary data.</text>
</comment>
<feature type="transmembrane region" description="Helical" evidence="1">
    <location>
        <begin position="6"/>
        <end position="24"/>
    </location>
</feature>
<reference evidence="2 3" key="2">
    <citation type="submission" date="2011-10" db="EMBL/GenBank/DDBJ databases">
        <title>The Genome Sequence of Simonsiella muelleri ATCC 29453.</title>
        <authorList>
            <consortium name="The Broad Institute Genome Sequencing Platform"/>
            <consortium name="The Broad Institute Genome Sequencing Center for Infectious Disease"/>
            <person name="Earl A."/>
            <person name="Ward D."/>
            <person name="Feldgarden M."/>
            <person name="Gevers D."/>
            <person name="Izard J."/>
            <person name="Baranova O.V."/>
            <person name="Blanton J.M."/>
            <person name="Tanner A.C."/>
            <person name="Dewhirst F."/>
            <person name="Young S.K."/>
            <person name="Zeng Q."/>
            <person name="Gargeya S."/>
            <person name="Fitzgerald M."/>
            <person name="Haas B."/>
            <person name="Abouelleil A."/>
            <person name="Alvarado L."/>
            <person name="Arachchi H.M."/>
            <person name="Berlin A."/>
            <person name="Brown A."/>
            <person name="Chapman S.B."/>
            <person name="Chen Z."/>
            <person name="Dunbar C."/>
            <person name="Freedman E."/>
            <person name="Gearin G."/>
            <person name="Goldberg J."/>
            <person name="Griggs A."/>
            <person name="Gujja S."/>
            <person name="Heiman D."/>
            <person name="Howarth C."/>
            <person name="Larson L."/>
            <person name="Lui A."/>
            <person name="MacDonald P.J.P."/>
            <person name="Montmayeur A."/>
            <person name="Murphy C."/>
            <person name="Neiman D."/>
            <person name="Pearson M."/>
            <person name="Priest M."/>
            <person name="Roberts A."/>
            <person name="Saif S."/>
            <person name="Shea T."/>
            <person name="Shenoy N."/>
            <person name="Sisk P."/>
            <person name="Stolte C."/>
            <person name="Sykes S."/>
            <person name="Wortman J."/>
            <person name="Nusbaum C."/>
            <person name="Birren B."/>
        </authorList>
    </citation>
    <scope>NUCLEOTIDE SEQUENCE [LARGE SCALE GENOMIC DNA]</scope>
    <source>
        <strain evidence="2 3">ATCC 29453</strain>
    </source>
</reference>